<dbReference type="PANTHER" id="PTHR43233:SF1">
    <property type="entry name" value="FAMILY N-ACETYLTRANSFERASE, PUTATIVE (AFU_ORTHOLOGUE AFUA_6G03350)-RELATED"/>
    <property type="match status" value="1"/>
</dbReference>
<evidence type="ECO:0000313" key="2">
    <source>
        <dbReference type="EMBL" id="MEI5995117.1"/>
    </source>
</evidence>
<dbReference type="InterPro" id="IPR016181">
    <property type="entry name" value="Acyl_CoA_acyltransferase"/>
</dbReference>
<dbReference type="EMBL" id="NGLE01000001">
    <property type="protein sequence ID" value="OTO09922.1"/>
    <property type="molecule type" value="Genomic_DNA"/>
</dbReference>
<dbReference type="InterPro" id="IPR000182">
    <property type="entry name" value="GNAT_dom"/>
</dbReference>
<dbReference type="STRING" id="1834181.A5880_000605"/>
<dbReference type="Pfam" id="PF13508">
    <property type="entry name" value="Acetyltransf_7"/>
    <property type="match status" value="1"/>
</dbReference>
<name>A0A242CJG1_9ENTE</name>
<dbReference type="OrthoDB" id="9775804at2"/>
<accession>A0A242CJG1</accession>
<evidence type="ECO:0000313" key="3">
    <source>
        <dbReference type="EMBL" id="OTO09922.1"/>
    </source>
</evidence>
<feature type="domain" description="N-acetyltransferase" evidence="1">
    <location>
        <begin position="1"/>
        <end position="137"/>
    </location>
</feature>
<evidence type="ECO:0000313" key="4">
    <source>
        <dbReference type="Proteomes" id="UP000195139"/>
    </source>
</evidence>
<dbReference type="Proteomes" id="UP000195139">
    <property type="component" value="Unassembled WGS sequence"/>
</dbReference>
<dbReference type="CDD" id="cd04301">
    <property type="entry name" value="NAT_SF"/>
    <property type="match status" value="1"/>
</dbReference>
<gene>
    <name evidence="3" type="ORF">A5880_000605</name>
    <name evidence="2" type="ORF">A5880_002707</name>
</gene>
<keyword evidence="4" id="KW-1185">Reference proteome</keyword>
<sequence>MEKYVMKVEIPEVDEYLALRKKGGLSKRGKEASAIGLKNSIYSLTIRKEQSGELIGMGRMVGDGGTAYQFVDIVVDPNAQGNGLGKQIVEHLTSYAKESIDPFAYISLIATCPANKLYEKYGFIETSPKSLGMYLKR</sequence>
<reference evidence="2 4" key="2">
    <citation type="submission" date="2018-07" db="EMBL/GenBank/DDBJ databases">
        <title>The Genome Sequence of Enterococcus sp. DIV0659b.</title>
        <authorList>
            <consortium name="The Broad Institute Genomics Platform"/>
            <consortium name="The Broad Institute Genomic Center for Infectious Diseases"/>
            <person name="Earl A."/>
            <person name="Manson A."/>
            <person name="Schwartman J."/>
            <person name="Gilmore M."/>
            <person name="Abouelleil A."/>
            <person name="Cao P."/>
            <person name="Chapman S."/>
            <person name="Cusick C."/>
            <person name="Shea T."/>
            <person name="Young S."/>
            <person name="Neafsey D."/>
            <person name="Nusbaum C."/>
            <person name="Birren B."/>
        </authorList>
    </citation>
    <scope>NUCLEOTIDE SEQUENCE [LARGE SCALE GENOMIC DNA]</scope>
    <source>
        <strain evidence="2 4">4G2_DIV0659</strain>
    </source>
</reference>
<dbReference type="GO" id="GO:0016747">
    <property type="term" value="F:acyltransferase activity, transferring groups other than amino-acyl groups"/>
    <property type="evidence" value="ECO:0007669"/>
    <property type="project" value="InterPro"/>
</dbReference>
<comment type="caution">
    <text evidence="3">The sequence shown here is derived from an EMBL/GenBank/DDBJ whole genome shotgun (WGS) entry which is preliminary data.</text>
</comment>
<dbReference type="RefSeq" id="WP_086329534.1">
    <property type="nucleotide sequence ID" value="NZ_NGLE02000001.1"/>
</dbReference>
<organism evidence="3">
    <name type="scientific">Candidatus Enterococcus mansonii</name>
    <dbReference type="NCBI Taxonomy" id="1834181"/>
    <lineage>
        <taxon>Bacteria</taxon>
        <taxon>Bacillati</taxon>
        <taxon>Bacillota</taxon>
        <taxon>Bacilli</taxon>
        <taxon>Lactobacillales</taxon>
        <taxon>Enterococcaceae</taxon>
        <taxon>Enterococcus</taxon>
    </lineage>
</organism>
<dbReference type="PROSITE" id="PS51186">
    <property type="entry name" value="GNAT"/>
    <property type="match status" value="1"/>
</dbReference>
<dbReference type="PANTHER" id="PTHR43233">
    <property type="entry name" value="FAMILY N-ACETYLTRANSFERASE, PUTATIVE (AFU_ORTHOLOGUE AFUA_6G03350)-RELATED"/>
    <property type="match status" value="1"/>
</dbReference>
<dbReference type="EMBL" id="NGLE02000001">
    <property type="protein sequence ID" value="MEI5995117.1"/>
    <property type="molecule type" value="Genomic_DNA"/>
</dbReference>
<dbReference type="Gene3D" id="3.40.630.30">
    <property type="match status" value="1"/>
</dbReference>
<dbReference type="InterPro" id="IPR053144">
    <property type="entry name" value="Acetyltransferase_Butenolide"/>
</dbReference>
<protein>
    <recommendedName>
        <fullName evidence="1">N-acetyltransferase domain-containing protein</fullName>
    </recommendedName>
</protein>
<proteinExistence type="predicted"/>
<evidence type="ECO:0000259" key="1">
    <source>
        <dbReference type="PROSITE" id="PS51186"/>
    </source>
</evidence>
<reference evidence="3" key="1">
    <citation type="submission" date="2017-05" db="EMBL/GenBank/DDBJ databases">
        <title>The Genome Sequence of Enterococcus sp. 4G2_DIV0659.</title>
        <authorList>
            <consortium name="The Broad Institute Genomics Platform"/>
            <consortium name="The Broad Institute Genomic Center for Infectious Diseases"/>
            <person name="Earl A."/>
            <person name="Manson A."/>
            <person name="Schwartman J."/>
            <person name="Gilmore M."/>
            <person name="Abouelleil A."/>
            <person name="Cao P."/>
            <person name="Chapman S."/>
            <person name="Cusick C."/>
            <person name="Shea T."/>
            <person name="Young S."/>
            <person name="Neafsey D."/>
            <person name="Nusbaum C."/>
            <person name="Birren B."/>
        </authorList>
    </citation>
    <scope>NUCLEOTIDE SEQUENCE [LARGE SCALE GENOMIC DNA]</scope>
    <source>
        <strain evidence="3">4G2_DIV0659</strain>
    </source>
</reference>
<dbReference type="AlphaFoldDB" id="A0A242CJG1"/>
<dbReference type="SUPFAM" id="SSF55729">
    <property type="entry name" value="Acyl-CoA N-acyltransferases (Nat)"/>
    <property type="match status" value="1"/>
</dbReference>